<evidence type="ECO:0000256" key="1">
    <source>
        <dbReference type="ARBA" id="ARBA00022723"/>
    </source>
</evidence>
<dbReference type="SFLD" id="SFLDS00005">
    <property type="entry name" value="Isoprenoid_Synthase_Type_I"/>
    <property type="match status" value="1"/>
</dbReference>
<dbReference type="Pfam" id="PF00348">
    <property type="entry name" value="polyprenyl_synt"/>
    <property type="match status" value="1"/>
</dbReference>
<proteinExistence type="inferred from homology"/>
<dbReference type="SUPFAM" id="SSF48576">
    <property type="entry name" value="Terpenoid synthases"/>
    <property type="match status" value="1"/>
</dbReference>
<protein>
    <submittedName>
        <fullName evidence="4">Polyprenyl synthetase family protein</fullName>
    </submittedName>
</protein>
<dbReference type="InterPro" id="IPR000092">
    <property type="entry name" value="Polyprenyl_synt"/>
</dbReference>
<keyword evidence="5" id="KW-1185">Reference proteome</keyword>
<dbReference type="GO" id="GO:0008299">
    <property type="term" value="P:isoprenoid biosynthetic process"/>
    <property type="evidence" value="ECO:0007669"/>
    <property type="project" value="InterPro"/>
</dbReference>
<evidence type="ECO:0000313" key="4">
    <source>
        <dbReference type="EMBL" id="MCQ8768267.1"/>
    </source>
</evidence>
<dbReference type="PANTHER" id="PTHR12001">
    <property type="entry name" value="GERANYLGERANYL PYROPHOSPHATE SYNTHASE"/>
    <property type="match status" value="1"/>
</dbReference>
<evidence type="ECO:0000256" key="2">
    <source>
        <dbReference type="ARBA" id="ARBA00022842"/>
    </source>
</evidence>
<keyword evidence="3" id="KW-0808">Transferase</keyword>
<sequence>MPTQAGPMPTQTALRIPAPQTLARARALAEPALRAAVATLHPLPARMAAFSFGWCEADGTPSPSPGGKGVRQAFALLGAEAVGAPLGTAVQAAVAVELVHTFSLVHDDIMDGDERRRHRPATWKAYGTGPAVLTGDALFALAVRTVAEAGGEHAGRAVAHLADCLGELVRGQADDLLFENRPWTGRGAVGIPEYEAMAARKTGALLGCALSLGPVLAGAAPLQTGALAEAGRRLGTAFQIVDDLLGIWGDPQTTGKPVHGDLLRRKKTLPVLAAVALDDGATARELARLLGPDTPPDAAAADRAAGLVEAAGGREFALEEAHRHAAAAHDCLHGSGLAEGAVGELVALSAHLLQRQL</sequence>
<dbReference type="InterPro" id="IPR033749">
    <property type="entry name" value="Polyprenyl_synt_CS"/>
</dbReference>
<dbReference type="GO" id="GO:0004659">
    <property type="term" value="F:prenyltransferase activity"/>
    <property type="evidence" value="ECO:0007669"/>
    <property type="project" value="InterPro"/>
</dbReference>
<dbReference type="CDD" id="cd00685">
    <property type="entry name" value="Trans_IPPS_HT"/>
    <property type="match status" value="1"/>
</dbReference>
<dbReference type="Gene3D" id="1.10.600.10">
    <property type="entry name" value="Farnesyl Diphosphate Synthase"/>
    <property type="match status" value="1"/>
</dbReference>
<organism evidence="4 5">
    <name type="scientific">Streptomyces telluris</name>
    <dbReference type="NCBI Taxonomy" id="2720021"/>
    <lineage>
        <taxon>Bacteria</taxon>
        <taxon>Bacillati</taxon>
        <taxon>Actinomycetota</taxon>
        <taxon>Actinomycetes</taxon>
        <taxon>Kitasatosporales</taxon>
        <taxon>Streptomycetaceae</taxon>
        <taxon>Streptomyces</taxon>
    </lineage>
</organism>
<evidence type="ECO:0000256" key="3">
    <source>
        <dbReference type="RuleBase" id="RU004466"/>
    </source>
</evidence>
<dbReference type="PROSITE" id="PS00444">
    <property type="entry name" value="POLYPRENYL_SYNTHASE_2"/>
    <property type="match status" value="1"/>
</dbReference>
<dbReference type="PANTHER" id="PTHR12001:SF86">
    <property type="entry name" value="GERANYLGERANYL DIPHOSPHATE SYNTHASE"/>
    <property type="match status" value="1"/>
</dbReference>
<dbReference type="InterPro" id="IPR008949">
    <property type="entry name" value="Isoprenoid_synthase_dom_sf"/>
</dbReference>
<keyword evidence="1" id="KW-0479">Metal-binding</keyword>
<gene>
    <name evidence="4" type="ORF">NQU55_00495</name>
</gene>
<evidence type="ECO:0000313" key="5">
    <source>
        <dbReference type="Proteomes" id="UP001142374"/>
    </source>
</evidence>
<comment type="similarity">
    <text evidence="3">Belongs to the FPP/GGPP synthase family.</text>
</comment>
<dbReference type="PROSITE" id="PS00723">
    <property type="entry name" value="POLYPRENYL_SYNTHASE_1"/>
    <property type="match status" value="1"/>
</dbReference>
<accession>A0A9X2RJ53</accession>
<dbReference type="EMBL" id="JANIID010000001">
    <property type="protein sequence ID" value="MCQ8768267.1"/>
    <property type="molecule type" value="Genomic_DNA"/>
</dbReference>
<comment type="caution">
    <text evidence="4">The sequence shown here is derived from an EMBL/GenBank/DDBJ whole genome shotgun (WGS) entry which is preliminary data.</text>
</comment>
<dbReference type="Proteomes" id="UP001142374">
    <property type="component" value="Unassembled WGS sequence"/>
</dbReference>
<keyword evidence="2" id="KW-0460">Magnesium</keyword>
<dbReference type="GO" id="GO:0046872">
    <property type="term" value="F:metal ion binding"/>
    <property type="evidence" value="ECO:0007669"/>
    <property type="project" value="UniProtKB-KW"/>
</dbReference>
<name>A0A9X2RJ53_9ACTN</name>
<reference evidence="4" key="1">
    <citation type="submission" date="2022-06" db="EMBL/GenBank/DDBJ databases">
        <title>WGS of actinobacteria.</title>
        <authorList>
            <person name="Thawai C."/>
        </authorList>
    </citation>
    <scope>NUCLEOTIDE SEQUENCE</scope>
    <source>
        <strain evidence="4">AA8</strain>
    </source>
</reference>
<dbReference type="AlphaFoldDB" id="A0A9X2RJ53"/>